<evidence type="ECO:0000256" key="1">
    <source>
        <dbReference type="ARBA" id="ARBA00004651"/>
    </source>
</evidence>
<evidence type="ECO:0000256" key="3">
    <source>
        <dbReference type="ARBA" id="ARBA00022692"/>
    </source>
</evidence>
<feature type="transmembrane region" description="Helical" evidence="6">
    <location>
        <begin position="177"/>
        <end position="196"/>
    </location>
</feature>
<dbReference type="PANTHER" id="PTHR42703">
    <property type="entry name" value="NADH DEHYDROGENASE"/>
    <property type="match status" value="1"/>
</dbReference>
<feature type="transmembrane region" description="Helical" evidence="6">
    <location>
        <begin position="92"/>
        <end position="114"/>
    </location>
</feature>
<keyword evidence="2" id="KW-1003">Cell membrane</keyword>
<accession>A0A3B0SC66</accession>
<comment type="subcellular location">
    <subcellularLocation>
        <location evidence="1">Cell membrane</location>
        <topology evidence="1">Multi-pass membrane protein</topology>
    </subcellularLocation>
</comment>
<feature type="transmembrane region" description="Helical" evidence="6">
    <location>
        <begin position="20"/>
        <end position="39"/>
    </location>
</feature>
<keyword evidence="5 6" id="KW-0472">Membrane</keyword>
<name>A0A3B0SC66_9ZZZZ</name>
<feature type="transmembrane region" description="Helical" evidence="6">
    <location>
        <begin position="46"/>
        <end position="68"/>
    </location>
</feature>
<evidence type="ECO:0000313" key="7">
    <source>
        <dbReference type="EMBL" id="VAW01573.1"/>
    </source>
</evidence>
<organism evidence="7">
    <name type="scientific">hydrothermal vent metagenome</name>
    <dbReference type="NCBI Taxonomy" id="652676"/>
    <lineage>
        <taxon>unclassified sequences</taxon>
        <taxon>metagenomes</taxon>
        <taxon>ecological metagenomes</taxon>
    </lineage>
</organism>
<evidence type="ECO:0000256" key="6">
    <source>
        <dbReference type="SAM" id="Phobius"/>
    </source>
</evidence>
<feature type="transmembrane region" description="Helical" evidence="6">
    <location>
        <begin position="151"/>
        <end position="170"/>
    </location>
</feature>
<gene>
    <name evidence="7" type="ORF">MNBD_ALPHA06-1311</name>
</gene>
<sequence>MMLASFFASNVIDAQAFWHNAAALVVVIPLMGGPIAVLLNRGRMAWGWAVACTAVAFLLSLDMLSIVIRGTSITYEMGDWAAPLGIVYQVDALNALIISLVSGMALLALIYGFPLVEREIEAKKHAMFYGTFLICVAGLIGVSITGDVFNVFVFLEVSSISTYVLVAMGAQKNRQALFVSFNYLILVTIGATFFVIGCG</sequence>
<evidence type="ECO:0000256" key="5">
    <source>
        <dbReference type="ARBA" id="ARBA00023136"/>
    </source>
</evidence>
<evidence type="ECO:0000256" key="2">
    <source>
        <dbReference type="ARBA" id="ARBA00022475"/>
    </source>
</evidence>
<proteinExistence type="predicted"/>
<feature type="non-terminal residue" evidence="7">
    <location>
        <position position="199"/>
    </location>
</feature>
<dbReference type="PANTHER" id="PTHR42703:SF1">
    <property type="entry name" value="NA(+)_H(+) ANTIPORTER SUBUNIT D1"/>
    <property type="match status" value="1"/>
</dbReference>
<protein>
    <submittedName>
        <fullName evidence="7">Na(+) H(+) antiporter subunit D</fullName>
    </submittedName>
</protein>
<dbReference type="AlphaFoldDB" id="A0A3B0SC66"/>
<dbReference type="GO" id="GO:0005886">
    <property type="term" value="C:plasma membrane"/>
    <property type="evidence" value="ECO:0007669"/>
    <property type="project" value="UniProtKB-SubCell"/>
</dbReference>
<keyword evidence="4 6" id="KW-1133">Transmembrane helix</keyword>
<dbReference type="InterPro" id="IPR050586">
    <property type="entry name" value="CPA3_Na-H_Antiporter_D"/>
</dbReference>
<reference evidence="7" key="1">
    <citation type="submission" date="2018-06" db="EMBL/GenBank/DDBJ databases">
        <authorList>
            <person name="Zhirakovskaya E."/>
        </authorList>
    </citation>
    <scope>NUCLEOTIDE SEQUENCE</scope>
</reference>
<dbReference type="EMBL" id="UOEE01000323">
    <property type="protein sequence ID" value="VAW01573.1"/>
    <property type="molecule type" value="Genomic_DNA"/>
</dbReference>
<feature type="transmembrane region" description="Helical" evidence="6">
    <location>
        <begin position="126"/>
        <end position="145"/>
    </location>
</feature>
<keyword evidence="3 6" id="KW-0812">Transmembrane</keyword>
<evidence type="ECO:0000256" key="4">
    <source>
        <dbReference type="ARBA" id="ARBA00022989"/>
    </source>
</evidence>